<protein>
    <recommendedName>
        <fullName evidence="3">STAS domain-containing protein</fullName>
    </recommendedName>
</protein>
<keyword evidence="2" id="KW-1185">Reference proteome</keyword>
<evidence type="ECO:0000313" key="1">
    <source>
        <dbReference type="EMBL" id="BAV32741.1"/>
    </source>
</evidence>
<name>A0A1B4XD64_9GAMM</name>
<dbReference type="AlphaFoldDB" id="A0A1B4XD64"/>
<dbReference type="RefSeq" id="WP_096359533.1">
    <property type="nucleotide sequence ID" value="NZ_AP014879.1"/>
</dbReference>
<evidence type="ECO:0000313" key="2">
    <source>
        <dbReference type="Proteomes" id="UP000243180"/>
    </source>
</evidence>
<dbReference type="InterPro" id="IPR036513">
    <property type="entry name" value="STAS_dom_sf"/>
</dbReference>
<reference evidence="1 2" key="1">
    <citation type="submission" date="2015-05" db="EMBL/GenBank/DDBJ databases">
        <title>Complete genome sequence of a sulfur-oxidizing gammaproteobacterium strain HA5.</title>
        <authorList>
            <person name="Miura A."/>
            <person name="Kojima H."/>
            <person name="Fukui M."/>
        </authorList>
    </citation>
    <scope>NUCLEOTIDE SEQUENCE [LARGE SCALE GENOMIC DNA]</scope>
    <source>
        <strain evidence="1 2">HA5</strain>
    </source>
</reference>
<accession>A0A1B4XD64</accession>
<dbReference type="InParanoid" id="A0A1B4XD64"/>
<dbReference type="Gene3D" id="3.30.750.24">
    <property type="entry name" value="STAS domain"/>
    <property type="match status" value="1"/>
</dbReference>
<dbReference type="EMBL" id="AP014879">
    <property type="protein sequence ID" value="BAV32741.1"/>
    <property type="molecule type" value="Genomic_DNA"/>
</dbReference>
<evidence type="ECO:0008006" key="3">
    <source>
        <dbReference type="Google" id="ProtNLM"/>
    </source>
</evidence>
<dbReference type="SUPFAM" id="SSF52091">
    <property type="entry name" value="SpoIIaa-like"/>
    <property type="match status" value="1"/>
</dbReference>
<gene>
    <name evidence="1" type="ORF">SCL_0419</name>
</gene>
<dbReference type="Proteomes" id="UP000243180">
    <property type="component" value="Chromosome"/>
</dbReference>
<sequence>MIEGIHLTPIGDGNVLLEPGEGLDPSNPESMVAPVLEFLQRHEARRLVYDLKSIRLIDEVYYSWLTKLYATCRIANVEMVTVNMQPAAAYALSLTLSQSPPFSCALDIHSLK</sequence>
<organism evidence="1 2">
    <name type="scientific">Sulfuricaulis limicola</name>
    <dbReference type="NCBI Taxonomy" id="1620215"/>
    <lineage>
        <taxon>Bacteria</taxon>
        <taxon>Pseudomonadati</taxon>
        <taxon>Pseudomonadota</taxon>
        <taxon>Gammaproteobacteria</taxon>
        <taxon>Acidiferrobacterales</taxon>
        <taxon>Acidiferrobacteraceae</taxon>
        <taxon>Sulfuricaulis</taxon>
    </lineage>
</organism>
<proteinExistence type="predicted"/>
<dbReference type="OrthoDB" id="8562847at2"/>
<dbReference type="KEGG" id="slim:SCL_0419"/>